<comment type="caution">
    <text evidence="2">The sequence shown here is derived from an EMBL/GenBank/DDBJ whole genome shotgun (WGS) entry which is preliminary data.</text>
</comment>
<evidence type="ECO:0000256" key="1">
    <source>
        <dbReference type="SAM" id="MobiDB-lite"/>
    </source>
</evidence>
<evidence type="ECO:0000313" key="2">
    <source>
        <dbReference type="EMBL" id="KAH6881047.1"/>
    </source>
</evidence>
<feature type="compositionally biased region" description="Basic and acidic residues" evidence="1">
    <location>
        <begin position="57"/>
        <end position="69"/>
    </location>
</feature>
<gene>
    <name evidence="2" type="ORF">B0T10DRAFT_463555</name>
</gene>
<name>A0A9P8VXK3_9HYPO</name>
<protein>
    <submittedName>
        <fullName evidence="2">Uncharacterized protein</fullName>
    </submittedName>
</protein>
<reference evidence="2 3" key="1">
    <citation type="journal article" date="2021" name="Nat. Commun.">
        <title>Genetic determinants of endophytism in the Arabidopsis root mycobiome.</title>
        <authorList>
            <person name="Mesny F."/>
            <person name="Miyauchi S."/>
            <person name="Thiergart T."/>
            <person name="Pickel B."/>
            <person name="Atanasova L."/>
            <person name="Karlsson M."/>
            <person name="Huettel B."/>
            <person name="Barry K.W."/>
            <person name="Haridas S."/>
            <person name="Chen C."/>
            <person name="Bauer D."/>
            <person name="Andreopoulos W."/>
            <person name="Pangilinan J."/>
            <person name="LaButti K."/>
            <person name="Riley R."/>
            <person name="Lipzen A."/>
            <person name="Clum A."/>
            <person name="Drula E."/>
            <person name="Henrissat B."/>
            <person name="Kohler A."/>
            <person name="Grigoriev I.V."/>
            <person name="Martin F.M."/>
            <person name="Hacquard S."/>
        </authorList>
    </citation>
    <scope>NUCLEOTIDE SEQUENCE [LARGE SCALE GENOMIC DNA]</scope>
    <source>
        <strain evidence="2 3">MPI-CAGE-CH-0241</strain>
    </source>
</reference>
<dbReference type="AlphaFoldDB" id="A0A9P8VXK3"/>
<keyword evidence="3" id="KW-1185">Reference proteome</keyword>
<dbReference type="OrthoDB" id="5100455at2759"/>
<feature type="region of interest" description="Disordered" evidence="1">
    <location>
        <begin position="43"/>
        <end position="69"/>
    </location>
</feature>
<proteinExistence type="predicted"/>
<dbReference type="Proteomes" id="UP000777438">
    <property type="component" value="Unassembled WGS sequence"/>
</dbReference>
<accession>A0A9P8VXK3</accession>
<dbReference type="EMBL" id="JAGPYM010000024">
    <property type="protein sequence ID" value="KAH6881047.1"/>
    <property type="molecule type" value="Genomic_DNA"/>
</dbReference>
<sequence>MNTQQQLVSTVPLPKELLGESFVDEEELAAKILHVVQEREGADASDTRLKTRKRRRGNEEGPTVKRLKEGPFDSLPTPWKTCYYDKGLLRIKRKERLVREEKYKISFDTSLQSFDGIKHRMLSNGWNLEYVSISNSNDLVVKGCIEVPSEFGPSFPDILKELKEIIADEREIDS</sequence>
<evidence type="ECO:0000313" key="3">
    <source>
        <dbReference type="Proteomes" id="UP000777438"/>
    </source>
</evidence>
<organism evidence="2 3">
    <name type="scientific">Thelonectria olida</name>
    <dbReference type="NCBI Taxonomy" id="1576542"/>
    <lineage>
        <taxon>Eukaryota</taxon>
        <taxon>Fungi</taxon>
        <taxon>Dikarya</taxon>
        <taxon>Ascomycota</taxon>
        <taxon>Pezizomycotina</taxon>
        <taxon>Sordariomycetes</taxon>
        <taxon>Hypocreomycetidae</taxon>
        <taxon>Hypocreales</taxon>
        <taxon>Nectriaceae</taxon>
        <taxon>Thelonectria</taxon>
    </lineage>
</organism>